<accession>A0A160PEY2</accession>
<evidence type="ECO:0000259" key="1">
    <source>
        <dbReference type="Pfam" id="PF14206"/>
    </source>
</evidence>
<protein>
    <recommendedName>
        <fullName evidence="1">Cysteine-rich CPCC domain-containing protein</fullName>
    </recommendedName>
</protein>
<evidence type="ECO:0000313" key="2">
    <source>
        <dbReference type="EMBL" id="BAU90743.1"/>
    </source>
</evidence>
<name>A0A160PEY2_9HYPH</name>
<dbReference type="Pfam" id="PF14206">
    <property type="entry name" value="Cys_rich_CPCC"/>
    <property type="match status" value="1"/>
</dbReference>
<organism evidence="2 3">
    <name type="scientific">Methylorubrum populi</name>
    <dbReference type="NCBI Taxonomy" id="223967"/>
    <lineage>
        <taxon>Bacteria</taxon>
        <taxon>Pseudomonadati</taxon>
        <taxon>Pseudomonadota</taxon>
        <taxon>Alphaproteobacteria</taxon>
        <taxon>Hyphomicrobiales</taxon>
        <taxon>Methylobacteriaceae</taxon>
        <taxon>Methylorubrum</taxon>
    </lineage>
</organism>
<evidence type="ECO:0000313" key="3">
    <source>
        <dbReference type="Proteomes" id="UP000218288"/>
    </source>
</evidence>
<dbReference type="AlphaFoldDB" id="A0A160PEY2"/>
<reference evidence="2 3" key="1">
    <citation type="journal article" date="2016" name="Genome Announc.">
        <title>Complete Genome Sequence of Methylobacterium populi P-1M, Isolated from Pink-Pigmented Household Biofilm.</title>
        <authorList>
            <person name="Morohoshi T."/>
            <person name="Ikeda T."/>
        </authorList>
    </citation>
    <scope>NUCLEOTIDE SEQUENCE [LARGE SCALE GENOMIC DNA]</scope>
    <source>
        <strain evidence="2 3">P-1M</strain>
    </source>
</reference>
<proteinExistence type="predicted"/>
<sequence>MDTDSSRADHSCPCCRCLTLDERGRFEIGPVCFWEDDGQDDRDADIVRGGPNRGLSLTEARRNYATCGAADPIDLPHVRPPTASER</sequence>
<dbReference type="Proteomes" id="UP000218288">
    <property type="component" value="Chromosome"/>
</dbReference>
<dbReference type="InterPro" id="IPR025983">
    <property type="entry name" value="Cys_rich_CPCC"/>
</dbReference>
<feature type="domain" description="Cysteine-rich CPCC" evidence="1">
    <location>
        <begin position="11"/>
        <end position="85"/>
    </location>
</feature>
<dbReference type="EMBL" id="AP014809">
    <property type="protein sequence ID" value="BAU90743.1"/>
    <property type="molecule type" value="Genomic_DNA"/>
</dbReference>
<gene>
    <name evidence="2" type="ORF">MPPM_2138</name>
</gene>
<dbReference type="RefSeq" id="WP_096485031.1">
    <property type="nucleotide sequence ID" value="NZ_AP014809.1"/>
</dbReference>
<dbReference type="OrthoDB" id="1456570at2"/>